<organism evidence="5 6">
    <name type="scientific">Pseudomonas palleroniana</name>
    <dbReference type="NCBI Taxonomy" id="191390"/>
    <lineage>
        <taxon>Bacteria</taxon>
        <taxon>Pseudomonadati</taxon>
        <taxon>Pseudomonadota</taxon>
        <taxon>Gammaproteobacteria</taxon>
        <taxon>Pseudomonadales</taxon>
        <taxon>Pseudomonadaceae</taxon>
        <taxon>Pseudomonas</taxon>
    </lineage>
</organism>
<keyword evidence="2" id="KW-0238">DNA-binding</keyword>
<dbReference type="PROSITE" id="PS00552">
    <property type="entry name" value="HTH_MERR_1"/>
    <property type="match status" value="1"/>
</dbReference>
<gene>
    <name evidence="5" type="ORF">CYL20_04215</name>
</gene>
<evidence type="ECO:0000313" key="5">
    <source>
        <dbReference type="EMBL" id="AVE03788.1"/>
    </source>
</evidence>
<evidence type="ECO:0000313" key="6">
    <source>
        <dbReference type="Proteomes" id="UP000237830"/>
    </source>
</evidence>
<dbReference type="SMART" id="SM00422">
    <property type="entry name" value="HTH_MERR"/>
    <property type="match status" value="1"/>
</dbReference>
<proteinExistence type="predicted"/>
<dbReference type="PANTHER" id="PTHR30204:SF94">
    <property type="entry name" value="HEAVY METAL-DEPENDENT TRANSCRIPTIONAL REGULATOR HI_0293-RELATED"/>
    <property type="match status" value="1"/>
</dbReference>
<dbReference type="PROSITE" id="PS50937">
    <property type="entry name" value="HTH_MERR_2"/>
    <property type="match status" value="1"/>
</dbReference>
<sequence>MRIGELSKMTGVASSRIRFYEASGLINSVERKANGYRDYAQETTWILEIITCAQAAGFSLGEIRQLLPTNADGWQHEELLSGLKRKVGEIEVLQHRLTLHREKLLMIIHGVESKPEGIDCADNTQLLLSRLREEGVMEAPRDGRHVTSSE</sequence>
<dbReference type="Proteomes" id="UP000237830">
    <property type="component" value="Chromosome"/>
</dbReference>
<reference evidence="5 6" key="1">
    <citation type="submission" date="2017-12" db="EMBL/GenBank/DDBJ databases">
        <title>Genome sequence of Pseudomonas palleroniana MAB3.</title>
        <authorList>
            <person name="Nascimento F.X."/>
        </authorList>
    </citation>
    <scope>NUCLEOTIDE SEQUENCE [LARGE SCALE GENOMIC DNA]</scope>
    <source>
        <strain evidence="5 6">MAB3</strain>
    </source>
</reference>
<dbReference type="GO" id="GO:0003700">
    <property type="term" value="F:DNA-binding transcription factor activity"/>
    <property type="evidence" value="ECO:0007669"/>
    <property type="project" value="InterPro"/>
</dbReference>
<feature type="domain" description="HTH merR-type" evidence="4">
    <location>
        <begin position="1"/>
        <end position="69"/>
    </location>
</feature>
<dbReference type="Pfam" id="PF13411">
    <property type="entry name" value="MerR_1"/>
    <property type="match status" value="1"/>
</dbReference>
<dbReference type="RefSeq" id="WP_104993712.1">
    <property type="nucleotide sequence ID" value="NZ_CP025494.1"/>
</dbReference>
<dbReference type="SUPFAM" id="SSF46955">
    <property type="entry name" value="Putative DNA-binding domain"/>
    <property type="match status" value="1"/>
</dbReference>
<dbReference type="PRINTS" id="PR00040">
    <property type="entry name" value="HTHMERR"/>
</dbReference>
<keyword evidence="3" id="KW-0804">Transcription</keyword>
<keyword evidence="1" id="KW-0805">Transcription regulation</keyword>
<dbReference type="InterPro" id="IPR000551">
    <property type="entry name" value="MerR-type_HTH_dom"/>
</dbReference>
<dbReference type="GO" id="GO:0003677">
    <property type="term" value="F:DNA binding"/>
    <property type="evidence" value="ECO:0007669"/>
    <property type="project" value="UniProtKB-KW"/>
</dbReference>
<dbReference type="InterPro" id="IPR009061">
    <property type="entry name" value="DNA-bd_dom_put_sf"/>
</dbReference>
<dbReference type="AlphaFoldDB" id="A0A2L1J5P5"/>
<dbReference type="Gene3D" id="1.10.1660.10">
    <property type="match status" value="1"/>
</dbReference>
<accession>A0A2L1J5P5</accession>
<evidence type="ECO:0000259" key="4">
    <source>
        <dbReference type="PROSITE" id="PS50937"/>
    </source>
</evidence>
<evidence type="ECO:0000256" key="2">
    <source>
        <dbReference type="ARBA" id="ARBA00023125"/>
    </source>
</evidence>
<name>A0A2L1J5P5_9PSED</name>
<protein>
    <submittedName>
        <fullName evidence="5">MerR family transcriptional regulator</fullName>
    </submittedName>
</protein>
<dbReference type="PANTHER" id="PTHR30204">
    <property type="entry name" value="REDOX-CYCLING DRUG-SENSING TRANSCRIPTIONAL ACTIVATOR SOXR"/>
    <property type="match status" value="1"/>
</dbReference>
<evidence type="ECO:0000256" key="3">
    <source>
        <dbReference type="ARBA" id="ARBA00023163"/>
    </source>
</evidence>
<dbReference type="EMBL" id="CP025494">
    <property type="protein sequence ID" value="AVE03788.1"/>
    <property type="molecule type" value="Genomic_DNA"/>
</dbReference>
<dbReference type="InterPro" id="IPR047057">
    <property type="entry name" value="MerR_fam"/>
</dbReference>
<evidence type="ECO:0000256" key="1">
    <source>
        <dbReference type="ARBA" id="ARBA00023015"/>
    </source>
</evidence>